<dbReference type="EMBL" id="BAABUJ010000029">
    <property type="protein sequence ID" value="GAA5803682.1"/>
    <property type="molecule type" value="Genomic_DNA"/>
</dbReference>
<protein>
    <submittedName>
        <fullName evidence="1">Uncharacterized protein</fullName>
    </submittedName>
</protein>
<sequence length="92" mass="10197">MPSLMNSKPMTPAAPNDMTIADSYARIDEFISKNPTVKSFKVEDDNHGMGMLSTVGTSQKQAVNMRLDQTTIRNYLVNNGFSFTNDTVCSRT</sequence>
<accession>A0ABP9Y9N8</accession>
<evidence type="ECO:0000313" key="1">
    <source>
        <dbReference type="EMBL" id="GAA5803682.1"/>
    </source>
</evidence>
<organism evidence="1 2">
    <name type="scientific">Helicostylum pulchrum</name>
    <dbReference type="NCBI Taxonomy" id="562976"/>
    <lineage>
        <taxon>Eukaryota</taxon>
        <taxon>Fungi</taxon>
        <taxon>Fungi incertae sedis</taxon>
        <taxon>Mucoromycota</taxon>
        <taxon>Mucoromycotina</taxon>
        <taxon>Mucoromycetes</taxon>
        <taxon>Mucorales</taxon>
        <taxon>Mucorineae</taxon>
        <taxon>Mucoraceae</taxon>
        <taxon>Helicostylum</taxon>
    </lineage>
</organism>
<gene>
    <name evidence="1" type="ORF">HPULCUR_009165</name>
</gene>
<name>A0ABP9Y9N8_9FUNG</name>
<comment type="caution">
    <text evidence="1">The sequence shown here is derived from an EMBL/GenBank/DDBJ whole genome shotgun (WGS) entry which is preliminary data.</text>
</comment>
<reference evidence="1 2" key="1">
    <citation type="submission" date="2024-04" db="EMBL/GenBank/DDBJ databases">
        <title>genome sequences of Mucor flavus KT1a and Helicostylum pulchrum KT1b strains isolation_sourced from the surface of a dry-aged beef.</title>
        <authorList>
            <person name="Toyotome T."/>
            <person name="Hosono M."/>
            <person name="Torimaru M."/>
            <person name="Fukuda K."/>
            <person name="Mikami N."/>
        </authorList>
    </citation>
    <scope>NUCLEOTIDE SEQUENCE [LARGE SCALE GENOMIC DNA]</scope>
    <source>
        <strain evidence="1 2">KT1b</strain>
    </source>
</reference>
<keyword evidence="2" id="KW-1185">Reference proteome</keyword>
<proteinExistence type="predicted"/>
<dbReference type="Proteomes" id="UP001476247">
    <property type="component" value="Unassembled WGS sequence"/>
</dbReference>
<evidence type="ECO:0000313" key="2">
    <source>
        <dbReference type="Proteomes" id="UP001476247"/>
    </source>
</evidence>